<comment type="similarity">
    <text evidence="1">Belongs to the aldolase class II family. Adducin subfamily.</text>
</comment>
<dbReference type="GO" id="GO:0014069">
    <property type="term" value="C:postsynaptic density"/>
    <property type="evidence" value="ECO:0007669"/>
    <property type="project" value="TreeGrafter"/>
</dbReference>
<accession>A0A2T7PB03</accession>
<evidence type="ECO:0000256" key="1">
    <source>
        <dbReference type="ARBA" id="ARBA00006274"/>
    </source>
</evidence>
<feature type="compositionally biased region" description="Basic and acidic residues" evidence="2">
    <location>
        <begin position="600"/>
        <end position="628"/>
    </location>
</feature>
<protein>
    <recommendedName>
        <fullName evidence="3">Class II aldolase/adducin N-terminal domain-containing protein</fullName>
    </recommendedName>
</protein>
<dbReference type="FunFam" id="3.40.225.10:FF:000013">
    <property type="entry name" value="Class II aldolase"/>
    <property type="match status" value="1"/>
</dbReference>
<dbReference type="GO" id="GO:0005856">
    <property type="term" value="C:cytoskeleton"/>
    <property type="evidence" value="ECO:0007669"/>
    <property type="project" value="TreeGrafter"/>
</dbReference>
<evidence type="ECO:0000256" key="2">
    <source>
        <dbReference type="SAM" id="MobiDB-lite"/>
    </source>
</evidence>
<dbReference type="EMBL" id="PZQS01000005">
    <property type="protein sequence ID" value="PVD30605.1"/>
    <property type="molecule type" value="Genomic_DNA"/>
</dbReference>
<dbReference type="GO" id="GO:0051015">
    <property type="term" value="F:actin filament binding"/>
    <property type="evidence" value="ECO:0007669"/>
    <property type="project" value="TreeGrafter"/>
</dbReference>
<reference evidence="4 5" key="1">
    <citation type="submission" date="2018-04" db="EMBL/GenBank/DDBJ databases">
        <title>The genome of golden apple snail Pomacea canaliculata provides insight into stress tolerance and invasive adaptation.</title>
        <authorList>
            <person name="Liu C."/>
            <person name="Liu B."/>
            <person name="Ren Y."/>
            <person name="Zhang Y."/>
            <person name="Wang H."/>
            <person name="Li S."/>
            <person name="Jiang F."/>
            <person name="Yin L."/>
            <person name="Zhang G."/>
            <person name="Qian W."/>
            <person name="Fan W."/>
        </authorList>
    </citation>
    <scope>NUCLEOTIDE SEQUENCE [LARGE SCALE GENOMIC DNA]</scope>
    <source>
        <strain evidence="4">SZHN2017</strain>
        <tissue evidence="4">Muscle</tissue>
    </source>
</reference>
<keyword evidence="5" id="KW-1185">Reference proteome</keyword>
<dbReference type="OrthoDB" id="3238794at2759"/>
<feature type="compositionally biased region" description="Basic residues" evidence="2">
    <location>
        <begin position="782"/>
        <end position="799"/>
    </location>
</feature>
<organism evidence="4 5">
    <name type="scientific">Pomacea canaliculata</name>
    <name type="common">Golden apple snail</name>
    <dbReference type="NCBI Taxonomy" id="400727"/>
    <lineage>
        <taxon>Eukaryota</taxon>
        <taxon>Metazoa</taxon>
        <taxon>Spiralia</taxon>
        <taxon>Lophotrochozoa</taxon>
        <taxon>Mollusca</taxon>
        <taxon>Gastropoda</taxon>
        <taxon>Caenogastropoda</taxon>
        <taxon>Architaenioglossa</taxon>
        <taxon>Ampullarioidea</taxon>
        <taxon>Ampullariidae</taxon>
        <taxon>Pomacea</taxon>
    </lineage>
</organism>
<feature type="domain" description="Class II aldolase/adducin N-terminal" evidence="3">
    <location>
        <begin position="130"/>
        <end position="312"/>
    </location>
</feature>
<comment type="caution">
    <text evidence="4">The sequence shown here is derived from an EMBL/GenBank/DDBJ whole genome shotgun (WGS) entry which is preliminary data.</text>
</comment>
<feature type="compositionally biased region" description="Basic and acidic residues" evidence="2">
    <location>
        <begin position="762"/>
        <end position="772"/>
    </location>
</feature>
<evidence type="ECO:0000313" key="4">
    <source>
        <dbReference type="EMBL" id="PVD30605.1"/>
    </source>
</evidence>
<gene>
    <name evidence="4" type="ORF">C0Q70_09878</name>
</gene>
<dbReference type="GO" id="GO:0005886">
    <property type="term" value="C:plasma membrane"/>
    <property type="evidence" value="ECO:0007669"/>
    <property type="project" value="UniProtKB-SubCell"/>
</dbReference>
<dbReference type="NCBIfam" id="NF005451">
    <property type="entry name" value="PRK07044.1"/>
    <property type="match status" value="1"/>
</dbReference>
<proteinExistence type="inferred from homology"/>
<dbReference type="AlphaFoldDB" id="A0A2T7PB03"/>
<dbReference type="SUPFAM" id="SSF53639">
    <property type="entry name" value="AraD/HMP-PK domain-like"/>
    <property type="match status" value="1"/>
</dbReference>
<sequence>MSEAGPQINGPASPTGKFIDTIDPDDPEYRRNLQRPAEVKEDMKQMEGRSRVSVVLNSQAFREDLEQIIAEQIAQGGPASLFALQHISDLLLPQSRAGYSLSTASPAIPVNDIRGVDAYGHTKAEKILRCKLAACYRLVDLFGWTHGIYNHISARLSQEQEQFLVNPFGMLYSEITASTLVKVNMQGEVVDTGSTGLGISKASFTLHSAIHQARPDIRCIIHLHTPAAVAVSATKKGLIPLSQEALICGQVSYHDYRGILVDQDERDQLARNLGPFNKVMLLRNHGVVACGETIEEAFHYAFNVMAACETQVRAMSAGMENLILVDEETQKKTFKVGSQGGGGTDLSGHKWRCGELEWEALMRTLDNAGYRTGHVYKQPLMKQEKKERTNSDVEVPPASSSFTYIFDGDYEHSKYVSPIKMALERQKQAYKAGWLTSPNTYKKQEIEEIGTTTPKKITKWIQDGEGGQLKAVRIDNPNQFAPQGANPKEFKEKQKQIKKDYYEEKVTPGPQSRILEGISWDEAARMKEGGDQTIVIGAASKGIIQRDHQHNAVVYRSYYSANPFESMSEAEMDAYKQEVERREQGEEPEDVPGPEGRLISTEERMQQIQRSREDVDKQDTEDVERETKLGSVINGEPKVEPQVKPQVESQVKPQVEPQVKPKVEPQVKPQVEPQVEVEAKVERSREVASPPRAEESSTPVRRTESDRRPEKNPALIRELESRGIGRSKSDRRPRGEDQGEGDKHGSPSKSDPMDSASGGETLEEHSSKEGSPTKEAPSPTKDKKKKKKFRMPSFSKKKKDMLSSQQVDIASLHVELPVPPPSPALHVMNMKPT</sequence>
<dbReference type="PANTHER" id="PTHR10672:SF3">
    <property type="entry name" value="PROTEIN HU-LI TAI SHAO"/>
    <property type="match status" value="1"/>
</dbReference>
<dbReference type="SMART" id="SM01007">
    <property type="entry name" value="Aldolase_II"/>
    <property type="match status" value="1"/>
</dbReference>
<dbReference type="Pfam" id="PF00596">
    <property type="entry name" value="Aldolase_II"/>
    <property type="match status" value="1"/>
</dbReference>
<evidence type="ECO:0000259" key="3">
    <source>
        <dbReference type="SMART" id="SM01007"/>
    </source>
</evidence>
<feature type="compositionally biased region" description="Basic and acidic residues" evidence="2">
    <location>
        <begin position="677"/>
        <end position="686"/>
    </location>
</feature>
<name>A0A2T7PB03_POMCA</name>
<feature type="compositionally biased region" description="Low complexity" evidence="2">
    <location>
        <begin position="666"/>
        <end position="676"/>
    </location>
</feature>
<feature type="compositionally biased region" description="Low complexity" evidence="2">
    <location>
        <begin position="640"/>
        <end position="658"/>
    </location>
</feature>
<dbReference type="Proteomes" id="UP000245119">
    <property type="component" value="Linkage Group LG5"/>
</dbReference>
<feature type="compositionally biased region" description="Basic and acidic residues" evidence="2">
    <location>
        <begin position="701"/>
        <end position="745"/>
    </location>
</feature>
<dbReference type="STRING" id="400727.A0A2T7PB03"/>
<feature type="region of interest" description="Disordered" evidence="2">
    <location>
        <begin position="1"/>
        <end position="29"/>
    </location>
</feature>
<feature type="region of interest" description="Disordered" evidence="2">
    <location>
        <begin position="579"/>
        <end position="805"/>
    </location>
</feature>
<dbReference type="InterPro" id="IPR001303">
    <property type="entry name" value="Aldolase_II/adducin_N"/>
</dbReference>
<dbReference type="InterPro" id="IPR051017">
    <property type="entry name" value="Aldolase-II_Adducin_sf"/>
</dbReference>
<evidence type="ECO:0000313" key="5">
    <source>
        <dbReference type="Proteomes" id="UP000245119"/>
    </source>
</evidence>
<dbReference type="PANTHER" id="PTHR10672">
    <property type="entry name" value="ADDUCIN"/>
    <property type="match status" value="1"/>
</dbReference>
<dbReference type="InterPro" id="IPR036409">
    <property type="entry name" value="Aldolase_II/adducin_N_sf"/>
</dbReference>
<dbReference type="Gene3D" id="3.40.225.10">
    <property type="entry name" value="Class II aldolase/adducin N-terminal domain"/>
    <property type="match status" value="1"/>
</dbReference>